<reference evidence="3 4" key="1">
    <citation type="submission" date="2015-06" db="EMBL/GenBank/DDBJ databases">
        <title>Talaromyces atroroseus IBT 11181 draft genome.</title>
        <authorList>
            <person name="Rasmussen K.B."/>
            <person name="Rasmussen S."/>
            <person name="Petersen B."/>
            <person name="Sicheritz-Ponten T."/>
            <person name="Mortensen U.H."/>
            <person name="Thrane U."/>
        </authorList>
    </citation>
    <scope>NUCLEOTIDE SEQUENCE [LARGE SCALE GENOMIC DNA]</scope>
    <source>
        <strain evidence="3 4">IBT 11181</strain>
    </source>
</reference>
<dbReference type="Proteomes" id="UP000214365">
    <property type="component" value="Unassembled WGS sequence"/>
</dbReference>
<dbReference type="OrthoDB" id="5428245at2759"/>
<evidence type="ECO:0000313" key="4">
    <source>
        <dbReference type="Proteomes" id="UP000214365"/>
    </source>
</evidence>
<evidence type="ECO:0000259" key="2">
    <source>
        <dbReference type="Pfam" id="PF26118"/>
    </source>
</evidence>
<dbReference type="InterPro" id="IPR058348">
    <property type="entry name" value="DUF8035"/>
</dbReference>
<dbReference type="Pfam" id="PF26118">
    <property type="entry name" value="DUF8035"/>
    <property type="match status" value="1"/>
</dbReference>
<organism evidence="3 4">
    <name type="scientific">Talaromyces atroroseus</name>
    <dbReference type="NCBI Taxonomy" id="1441469"/>
    <lineage>
        <taxon>Eukaryota</taxon>
        <taxon>Fungi</taxon>
        <taxon>Dikarya</taxon>
        <taxon>Ascomycota</taxon>
        <taxon>Pezizomycotina</taxon>
        <taxon>Eurotiomycetes</taxon>
        <taxon>Eurotiomycetidae</taxon>
        <taxon>Eurotiales</taxon>
        <taxon>Trichocomaceae</taxon>
        <taxon>Talaromyces</taxon>
        <taxon>Talaromyces sect. Trachyspermi</taxon>
    </lineage>
</organism>
<gene>
    <name evidence="3" type="ORF">UA08_07522</name>
</gene>
<dbReference type="STRING" id="1441469.A0A225AAD7"/>
<name>A0A225AAD7_TALAT</name>
<dbReference type="AlphaFoldDB" id="A0A225AAD7"/>
<accession>A0A225AAD7</accession>
<keyword evidence="4" id="KW-1185">Reference proteome</keyword>
<feature type="compositionally biased region" description="Basic residues" evidence="1">
    <location>
        <begin position="155"/>
        <end position="167"/>
    </location>
</feature>
<sequence length="456" mass="54030">MPTYEDIRSTTDSYASGGGRWDTERFTRERDERMYRGPAPPPAPLVRERSRSRSRPPPFSERRHRGSDRFVDDRFERRVVEEEDIYGPPGRRRDHRHVEEEDDFYAARGSGPLIHRREHHDDSFRPPRLLRRQSSLDTFDRQPARRIERAPPIRGVRRGPSQRRRPSGGRFVERDEYEEIDIAEPDIYGDEEFRHFRERDRPHLVREELVKEKIVEKDKPYPRKGKTKMPKRLVHPRAVQELGYPYIEEERVIIIQRALSKELIDEVVSLSREIRRRSDNVVYRRYESPSPSVREREFVERVVVASPSPVRAERLYVEESPSPYRYRSPSQVRAGRYLERPEIVESRPRSVSVNYPRPASPVIIERRGEEVRTGPVVMVERPRRSAHDVNEEIRALEDERRMLQIERLPEHSGGVEIIKDKVIHRSDGQTEEVLEVKKDRRPGDSRLIRAMMATLT</sequence>
<evidence type="ECO:0000313" key="3">
    <source>
        <dbReference type="EMBL" id="OKL57110.1"/>
    </source>
</evidence>
<dbReference type="GeneID" id="31007278"/>
<feature type="compositionally biased region" description="Basic and acidic residues" evidence="1">
    <location>
        <begin position="21"/>
        <end position="35"/>
    </location>
</feature>
<comment type="caution">
    <text evidence="3">The sequence shown here is derived from an EMBL/GenBank/DDBJ whole genome shotgun (WGS) entry which is preliminary data.</text>
</comment>
<dbReference type="RefSeq" id="XP_020117231.1">
    <property type="nucleotide sequence ID" value="XM_020262425.1"/>
</dbReference>
<protein>
    <recommendedName>
        <fullName evidence="2">DUF8035 domain-containing protein</fullName>
    </recommendedName>
</protein>
<feature type="compositionally biased region" description="Basic and acidic residues" evidence="1">
    <location>
        <begin position="138"/>
        <end position="151"/>
    </location>
</feature>
<feature type="domain" description="DUF8035" evidence="2">
    <location>
        <begin position="223"/>
        <end position="277"/>
    </location>
</feature>
<evidence type="ECO:0000256" key="1">
    <source>
        <dbReference type="SAM" id="MobiDB-lite"/>
    </source>
</evidence>
<dbReference type="EMBL" id="LFMY01000012">
    <property type="protein sequence ID" value="OKL57110.1"/>
    <property type="molecule type" value="Genomic_DNA"/>
</dbReference>
<proteinExistence type="predicted"/>
<feature type="region of interest" description="Disordered" evidence="1">
    <location>
        <begin position="1"/>
        <end position="172"/>
    </location>
</feature>
<feature type="compositionally biased region" description="Basic and acidic residues" evidence="1">
    <location>
        <begin position="67"/>
        <end position="80"/>
    </location>
</feature>